<accession>A0AAD5YAU0</accession>
<dbReference type="Pfam" id="PF17683">
    <property type="entry name" value="TFIIF_beta_N"/>
    <property type="match status" value="1"/>
</dbReference>
<keyword evidence="13" id="KW-1185">Reference proteome</keyword>
<evidence type="ECO:0000256" key="6">
    <source>
        <dbReference type="ARBA" id="ARBA00023163"/>
    </source>
</evidence>
<dbReference type="Pfam" id="PF02270">
    <property type="entry name" value="TFIIF_beta"/>
    <property type="match status" value="1"/>
</dbReference>
<dbReference type="Proteomes" id="UP001210925">
    <property type="component" value="Unassembled WGS sequence"/>
</dbReference>
<evidence type="ECO:0000256" key="7">
    <source>
        <dbReference type="ARBA" id="ARBA00023242"/>
    </source>
</evidence>
<dbReference type="Gene3D" id="1.10.10.10">
    <property type="entry name" value="Winged helix-like DNA-binding domain superfamily/Winged helix DNA-binding domain"/>
    <property type="match status" value="1"/>
</dbReference>
<sequence length="214" mass="24879">MDEEEFNIDQREKAVWLVKIPSFLAERWQNVQDAGVELGRIRIYNENQMTISVPEFGEGDYPVPKSYNLIAGKVEHEATITPIIDQDYRRVMKARTEISAQEKKRKIVTIDDREAKKSNLVATGQGGWESQKFGPKKRGLADKKERMEKDALLDIVFKMYEEKQYYSFKQLADRTNQPHQYLKEILAEVCVLNKKGEHAGYYELNPDYVALKAE</sequence>
<name>A0AAD5YAU0_9FUNG</name>
<comment type="subcellular location">
    <subcellularLocation>
        <location evidence="1">Nucleus</location>
    </subcellularLocation>
</comment>
<dbReference type="GO" id="GO:0003677">
    <property type="term" value="F:DNA binding"/>
    <property type="evidence" value="ECO:0007669"/>
    <property type="project" value="UniProtKB-KW"/>
</dbReference>
<dbReference type="InterPro" id="IPR011039">
    <property type="entry name" value="TFIIF_interaction"/>
</dbReference>
<feature type="domain" description="TFIIF beta subunit N-terminal" evidence="11">
    <location>
        <begin position="13"/>
        <end position="138"/>
    </location>
</feature>
<evidence type="ECO:0000256" key="4">
    <source>
        <dbReference type="ARBA" id="ARBA00023015"/>
    </source>
</evidence>
<keyword evidence="5" id="KW-0238">DNA-binding</keyword>
<evidence type="ECO:0000256" key="2">
    <source>
        <dbReference type="ARBA" id="ARBA00009543"/>
    </source>
</evidence>
<dbReference type="FunFam" id="1.10.10.10:FF:000035">
    <property type="entry name" value="General transcription factor IIF subunit 2"/>
    <property type="match status" value="1"/>
</dbReference>
<feature type="domain" description="TFIIF beta subunit HTH" evidence="10">
    <location>
        <begin position="146"/>
        <end position="208"/>
    </location>
</feature>
<evidence type="ECO:0000256" key="3">
    <source>
        <dbReference type="ARBA" id="ARBA00021453"/>
    </source>
</evidence>
<evidence type="ECO:0000256" key="8">
    <source>
        <dbReference type="ARBA" id="ARBA00081473"/>
    </source>
</evidence>
<dbReference type="InterPro" id="IPR003196">
    <property type="entry name" value="TFIIF_beta"/>
</dbReference>
<dbReference type="PANTHER" id="PTHR10445:SF0">
    <property type="entry name" value="GENERAL TRANSCRIPTION FACTOR IIF SUBUNIT 2"/>
    <property type="match status" value="1"/>
</dbReference>
<evidence type="ECO:0000259" key="10">
    <source>
        <dbReference type="Pfam" id="PF02270"/>
    </source>
</evidence>
<dbReference type="GO" id="GO:0005674">
    <property type="term" value="C:transcription factor TFIIF complex"/>
    <property type="evidence" value="ECO:0007669"/>
    <property type="project" value="InterPro"/>
</dbReference>
<dbReference type="PANTHER" id="PTHR10445">
    <property type="entry name" value="GENERAL TRANSCRIPTION FACTOR IIF SUBUNIT 2"/>
    <property type="match status" value="1"/>
</dbReference>
<dbReference type="CDD" id="cd07980">
    <property type="entry name" value="TFIIF_beta"/>
    <property type="match status" value="1"/>
</dbReference>
<comment type="caution">
    <text evidence="12">The sequence shown here is derived from an EMBL/GenBank/DDBJ whole genome shotgun (WGS) entry which is preliminary data.</text>
</comment>
<dbReference type="GO" id="GO:0006367">
    <property type="term" value="P:transcription initiation at RNA polymerase II promoter"/>
    <property type="evidence" value="ECO:0007669"/>
    <property type="project" value="InterPro"/>
</dbReference>
<comment type="similarity">
    <text evidence="2">Belongs to the TFIIF beta subunit family.</text>
</comment>
<keyword evidence="6" id="KW-0804">Transcription</keyword>
<gene>
    <name evidence="12" type="ORF">HK103_006012</name>
</gene>
<evidence type="ECO:0000313" key="12">
    <source>
        <dbReference type="EMBL" id="KAJ3261404.1"/>
    </source>
</evidence>
<reference evidence="12" key="1">
    <citation type="submission" date="2020-05" db="EMBL/GenBank/DDBJ databases">
        <title>Phylogenomic resolution of chytrid fungi.</title>
        <authorList>
            <person name="Stajich J.E."/>
            <person name="Amses K."/>
            <person name="Simmons R."/>
            <person name="Seto K."/>
            <person name="Myers J."/>
            <person name="Bonds A."/>
            <person name="Quandt C.A."/>
            <person name="Barry K."/>
            <person name="Liu P."/>
            <person name="Grigoriev I."/>
            <person name="Longcore J.E."/>
            <person name="James T.Y."/>
        </authorList>
    </citation>
    <scope>NUCLEOTIDE SEQUENCE</scope>
    <source>
        <strain evidence="12">PLAUS21</strain>
    </source>
</reference>
<dbReference type="InterPro" id="IPR040504">
    <property type="entry name" value="TFIIF_beta_N"/>
</dbReference>
<evidence type="ECO:0000256" key="5">
    <source>
        <dbReference type="ARBA" id="ARBA00023125"/>
    </source>
</evidence>
<protein>
    <recommendedName>
        <fullName evidence="3">Transcription initiation factor IIF subunit beta</fullName>
    </recommendedName>
    <alternativeName>
        <fullName evidence="9">TFIIF medium subunit</fullName>
    </alternativeName>
    <alternativeName>
        <fullName evidence="8">TFIIF-beta</fullName>
    </alternativeName>
</protein>
<keyword evidence="7" id="KW-0539">Nucleus</keyword>
<dbReference type="SUPFAM" id="SSF46785">
    <property type="entry name" value="Winged helix' DNA-binding domain"/>
    <property type="match status" value="1"/>
</dbReference>
<evidence type="ECO:0000313" key="13">
    <source>
        <dbReference type="Proteomes" id="UP001210925"/>
    </source>
</evidence>
<dbReference type="InterPro" id="IPR040450">
    <property type="entry name" value="TFIIF_beta_HTH"/>
</dbReference>
<dbReference type="InterPro" id="IPR036390">
    <property type="entry name" value="WH_DNA-bd_sf"/>
</dbReference>
<evidence type="ECO:0000256" key="1">
    <source>
        <dbReference type="ARBA" id="ARBA00004123"/>
    </source>
</evidence>
<dbReference type="InterPro" id="IPR036388">
    <property type="entry name" value="WH-like_DNA-bd_sf"/>
</dbReference>
<dbReference type="AlphaFoldDB" id="A0AAD5YAU0"/>
<evidence type="ECO:0000256" key="9">
    <source>
        <dbReference type="ARBA" id="ARBA00081863"/>
    </source>
</evidence>
<dbReference type="SUPFAM" id="SSF50916">
    <property type="entry name" value="Rap30/74 interaction domains"/>
    <property type="match status" value="1"/>
</dbReference>
<keyword evidence="4" id="KW-0805">Transcription regulation</keyword>
<dbReference type="EMBL" id="JADGKB010000006">
    <property type="protein sequence ID" value="KAJ3261404.1"/>
    <property type="molecule type" value="Genomic_DNA"/>
</dbReference>
<proteinExistence type="inferred from homology"/>
<evidence type="ECO:0000259" key="11">
    <source>
        <dbReference type="Pfam" id="PF17683"/>
    </source>
</evidence>
<organism evidence="12 13">
    <name type="scientific">Boothiomyces macroporosus</name>
    <dbReference type="NCBI Taxonomy" id="261099"/>
    <lineage>
        <taxon>Eukaryota</taxon>
        <taxon>Fungi</taxon>
        <taxon>Fungi incertae sedis</taxon>
        <taxon>Chytridiomycota</taxon>
        <taxon>Chytridiomycota incertae sedis</taxon>
        <taxon>Chytridiomycetes</taxon>
        <taxon>Rhizophydiales</taxon>
        <taxon>Terramycetaceae</taxon>
        <taxon>Boothiomyces</taxon>
    </lineage>
</organism>